<evidence type="ECO:0000256" key="1">
    <source>
        <dbReference type="SAM" id="Phobius"/>
    </source>
</evidence>
<keyword evidence="1" id="KW-0472">Membrane</keyword>
<organism evidence="2 3">
    <name type="scientific">miscellaneous Crenarchaeota group-1 archaeon SG8-32-1</name>
    <dbReference type="NCBI Taxonomy" id="1685124"/>
    <lineage>
        <taxon>Archaea</taxon>
        <taxon>Candidatus Bathyarchaeota</taxon>
        <taxon>MCG-1</taxon>
    </lineage>
</organism>
<feature type="transmembrane region" description="Helical" evidence="1">
    <location>
        <begin position="20"/>
        <end position="47"/>
    </location>
</feature>
<keyword evidence="1" id="KW-1133">Transmembrane helix</keyword>
<proteinExistence type="predicted"/>
<dbReference type="EMBL" id="LFWU01000025">
    <property type="protein sequence ID" value="KON33640.1"/>
    <property type="molecule type" value="Genomic_DNA"/>
</dbReference>
<sequence length="72" mass="8830">MKLPRVYYSYFHPRARVYKINYSILFIKLTIELEESITFLFVGFWVLELKFNQKKIHACKWLELRFVNALVI</sequence>
<accession>A0A0M0BZ48</accession>
<comment type="caution">
    <text evidence="2">The sequence shown here is derived from an EMBL/GenBank/DDBJ whole genome shotgun (WGS) entry which is preliminary data.</text>
</comment>
<gene>
    <name evidence="2" type="ORF">AC477_01365</name>
</gene>
<evidence type="ECO:0000313" key="3">
    <source>
        <dbReference type="Proteomes" id="UP000037237"/>
    </source>
</evidence>
<evidence type="ECO:0000313" key="2">
    <source>
        <dbReference type="EMBL" id="KON33640.1"/>
    </source>
</evidence>
<name>A0A0M0BZ48_9ARCH</name>
<dbReference type="AlphaFoldDB" id="A0A0M0BZ48"/>
<dbReference type="Proteomes" id="UP000037237">
    <property type="component" value="Unassembled WGS sequence"/>
</dbReference>
<reference evidence="2 3" key="1">
    <citation type="submission" date="2015-06" db="EMBL/GenBank/DDBJ databases">
        <title>New insights into the roles of widespread benthic archaea in carbon and nitrogen cycling.</title>
        <authorList>
            <person name="Lazar C.S."/>
            <person name="Baker B.J."/>
            <person name="Seitz K.W."/>
            <person name="Hyde A.S."/>
            <person name="Dick G.J."/>
            <person name="Hinrichs K.-U."/>
            <person name="Teske A.P."/>
        </authorList>
    </citation>
    <scope>NUCLEOTIDE SEQUENCE [LARGE SCALE GENOMIC DNA]</scope>
    <source>
        <strain evidence="2">SG8-32-1</strain>
    </source>
</reference>
<protein>
    <submittedName>
        <fullName evidence="2">Uncharacterized protein</fullName>
    </submittedName>
</protein>
<keyword evidence="1" id="KW-0812">Transmembrane</keyword>